<evidence type="ECO:0000313" key="3">
    <source>
        <dbReference type="Proteomes" id="UP000835052"/>
    </source>
</evidence>
<dbReference type="EMBL" id="CAJGYM010000005">
    <property type="protein sequence ID" value="CAD6186939.1"/>
    <property type="molecule type" value="Genomic_DNA"/>
</dbReference>
<dbReference type="AlphaFoldDB" id="A0A8S1GUG8"/>
<reference evidence="2" key="1">
    <citation type="submission" date="2020-10" db="EMBL/GenBank/DDBJ databases">
        <authorList>
            <person name="Kikuchi T."/>
        </authorList>
    </citation>
    <scope>NUCLEOTIDE SEQUENCE</scope>
    <source>
        <strain evidence="2">NKZ352</strain>
    </source>
</reference>
<evidence type="ECO:0000313" key="2">
    <source>
        <dbReference type="EMBL" id="CAD6186939.1"/>
    </source>
</evidence>
<dbReference type="OrthoDB" id="10551800at2759"/>
<keyword evidence="3" id="KW-1185">Reference proteome</keyword>
<dbReference type="Proteomes" id="UP000835052">
    <property type="component" value="Unassembled WGS sequence"/>
</dbReference>
<sequence length="75" mass="8506">MDVLRRIMPRRMKRDQYSFELLKSSSAMELSSAASSSRHNETPMTPLPRHFSQYDSIRIAPPAQSALAKPVESTL</sequence>
<feature type="region of interest" description="Disordered" evidence="1">
    <location>
        <begin position="30"/>
        <end position="49"/>
    </location>
</feature>
<proteinExistence type="predicted"/>
<evidence type="ECO:0000256" key="1">
    <source>
        <dbReference type="SAM" id="MobiDB-lite"/>
    </source>
</evidence>
<protein>
    <submittedName>
        <fullName evidence="2">Uncharacterized protein</fullName>
    </submittedName>
</protein>
<comment type="caution">
    <text evidence="2">The sequence shown here is derived from an EMBL/GenBank/DDBJ whole genome shotgun (WGS) entry which is preliminary data.</text>
</comment>
<gene>
    <name evidence="2" type="ORF">CAUJ_LOCUS2858</name>
</gene>
<name>A0A8S1GUG8_9PELO</name>
<organism evidence="2 3">
    <name type="scientific">Caenorhabditis auriculariae</name>
    <dbReference type="NCBI Taxonomy" id="2777116"/>
    <lineage>
        <taxon>Eukaryota</taxon>
        <taxon>Metazoa</taxon>
        <taxon>Ecdysozoa</taxon>
        <taxon>Nematoda</taxon>
        <taxon>Chromadorea</taxon>
        <taxon>Rhabditida</taxon>
        <taxon>Rhabditina</taxon>
        <taxon>Rhabditomorpha</taxon>
        <taxon>Rhabditoidea</taxon>
        <taxon>Rhabditidae</taxon>
        <taxon>Peloderinae</taxon>
        <taxon>Caenorhabditis</taxon>
    </lineage>
</organism>
<accession>A0A8S1GUG8</accession>